<dbReference type="InterPro" id="IPR024311">
    <property type="entry name" value="Lipocalin-like"/>
</dbReference>
<proteinExistence type="predicted"/>
<accession>A0A1H0G352</accession>
<evidence type="ECO:0000313" key="2">
    <source>
        <dbReference type="EMBL" id="SDO01348.1"/>
    </source>
</evidence>
<dbReference type="RefSeq" id="WP_074611800.1">
    <property type="nucleotide sequence ID" value="NZ_FNGY01000011.1"/>
</dbReference>
<evidence type="ECO:0000259" key="1">
    <source>
        <dbReference type="Pfam" id="PF12702"/>
    </source>
</evidence>
<sequence length="131" mass="14553">MIKNTLLGAMLIVATSCSQTSQQNAQNEKKSGPETENSTSLLIGSWVEPNPINKNEVQGITISNDGTAKSINMATLVYKKWWKEDNKLVLVAESIGNGSSSLDTTKYEIIKLNDKELELKDRALTIYYKKK</sequence>
<dbReference type="PROSITE" id="PS51257">
    <property type="entry name" value="PROKAR_LIPOPROTEIN"/>
    <property type="match status" value="1"/>
</dbReference>
<dbReference type="Gene3D" id="2.40.128.280">
    <property type="match status" value="1"/>
</dbReference>
<dbReference type="EMBL" id="FNGY01000011">
    <property type="protein sequence ID" value="SDO01348.1"/>
    <property type="molecule type" value="Genomic_DNA"/>
</dbReference>
<evidence type="ECO:0000313" key="3">
    <source>
        <dbReference type="Proteomes" id="UP000183200"/>
    </source>
</evidence>
<reference evidence="3" key="1">
    <citation type="submission" date="2016-10" db="EMBL/GenBank/DDBJ databases">
        <authorList>
            <person name="Varghese N."/>
            <person name="Submissions S."/>
        </authorList>
    </citation>
    <scope>NUCLEOTIDE SEQUENCE [LARGE SCALE GENOMIC DNA]</scope>
    <source>
        <strain evidence="3">DSM 19110</strain>
    </source>
</reference>
<dbReference type="Pfam" id="PF12702">
    <property type="entry name" value="Lipocalin_3"/>
    <property type="match status" value="1"/>
</dbReference>
<gene>
    <name evidence="2" type="ORF">SAMN05421820_11128</name>
</gene>
<keyword evidence="3" id="KW-1185">Reference proteome</keyword>
<dbReference type="Proteomes" id="UP000183200">
    <property type="component" value="Unassembled WGS sequence"/>
</dbReference>
<dbReference type="AlphaFoldDB" id="A0A1H0G352"/>
<dbReference type="OrthoDB" id="199694at2"/>
<feature type="domain" description="Lipocalin-like" evidence="1">
    <location>
        <begin position="41"/>
        <end position="131"/>
    </location>
</feature>
<protein>
    <submittedName>
        <fullName evidence="2">Lipocalin-like</fullName>
    </submittedName>
</protein>
<organism evidence="2 3">
    <name type="scientific">Pedobacter steynii</name>
    <dbReference type="NCBI Taxonomy" id="430522"/>
    <lineage>
        <taxon>Bacteria</taxon>
        <taxon>Pseudomonadati</taxon>
        <taxon>Bacteroidota</taxon>
        <taxon>Sphingobacteriia</taxon>
        <taxon>Sphingobacteriales</taxon>
        <taxon>Sphingobacteriaceae</taxon>
        <taxon>Pedobacter</taxon>
    </lineage>
</organism>
<name>A0A1H0G352_9SPHI</name>